<dbReference type="EMBL" id="DF967972">
    <property type="protein sequence ID" value="GAP13922.1"/>
    <property type="molecule type" value="Genomic_DNA"/>
</dbReference>
<dbReference type="InterPro" id="IPR001497">
    <property type="entry name" value="MethylDNA_cys_MeTrfase_AS"/>
</dbReference>
<keyword evidence="6" id="KW-0227">DNA damage</keyword>
<evidence type="ECO:0000256" key="2">
    <source>
        <dbReference type="ARBA" id="ARBA00008711"/>
    </source>
</evidence>
<evidence type="ECO:0000256" key="4">
    <source>
        <dbReference type="ARBA" id="ARBA00022603"/>
    </source>
</evidence>
<evidence type="ECO:0000256" key="1">
    <source>
        <dbReference type="ARBA" id="ARBA00001286"/>
    </source>
</evidence>
<comment type="catalytic activity">
    <reaction evidence="8">
        <text>a 6-O-methyl-2'-deoxyguanosine in DNA + L-cysteinyl-[protein] = S-methyl-L-cysteinyl-[protein] + a 2'-deoxyguanosine in DNA</text>
        <dbReference type="Rhea" id="RHEA:24000"/>
        <dbReference type="Rhea" id="RHEA-COMP:10131"/>
        <dbReference type="Rhea" id="RHEA-COMP:10132"/>
        <dbReference type="Rhea" id="RHEA-COMP:11367"/>
        <dbReference type="Rhea" id="RHEA-COMP:11368"/>
        <dbReference type="ChEBI" id="CHEBI:29950"/>
        <dbReference type="ChEBI" id="CHEBI:82612"/>
        <dbReference type="ChEBI" id="CHEBI:85445"/>
        <dbReference type="ChEBI" id="CHEBI:85448"/>
        <dbReference type="EC" id="2.1.1.63"/>
    </reaction>
</comment>
<keyword evidence="7" id="KW-0234">DNA repair</keyword>
<dbReference type="InterPro" id="IPR036217">
    <property type="entry name" value="MethylDNA_cys_MeTrfase_DNAb"/>
</dbReference>
<dbReference type="CDD" id="cd06445">
    <property type="entry name" value="ATase"/>
    <property type="match status" value="1"/>
</dbReference>
<organism evidence="11">
    <name type="scientific">Longilinea arvoryzae</name>
    <dbReference type="NCBI Taxonomy" id="360412"/>
    <lineage>
        <taxon>Bacteria</taxon>
        <taxon>Bacillati</taxon>
        <taxon>Chloroflexota</taxon>
        <taxon>Anaerolineae</taxon>
        <taxon>Anaerolineales</taxon>
        <taxon>Anaerolineaceae</taxon>
        <taxon>Longilinea</taxon>
    </lineage>
</organism>
<feature type="domain" description="Methylated-DNA-[protein]-cysteine S-methyltransferase DNA binding" evidence="9">
    <location>
        <begin position="92"/>
        <end position="173"/>
    </location>
</feature>
<dbReference type="EC" id="2.1.1.63" evidence="3"/>
<dbReference type="AlphaFoldDB" id="A0A0S7BIC5"/>
<dbReference type="PROSITE" id="PS00374">
    <property type="entry name" value="MGMT"/>
    <property type="match status" value="1"/>
</dbReference>
<dbReference type="InterPro" id="IPR014048">
    <property type="entry name" value="MethylDNA_cys_MeTrfase_DNA-bd"/>
</dbReference>
<dbReference type="GO" id="GO:0003908">
    <property type="term" value="F:methylated-DNA-[protein]-cysteine S-methyltransferase activity"/>
    <property type="evidence" value="ECO:0007669"/>
    <property type="project" value="UniProtKB-EC"/>
</dbReference>
<dbReference type="Gene3D" id="1.10.10.10">
    <property type="entry name" value="Winged helix-like DNA-binding domain superfamily/Winged helix DNA-binding domain"/>
    <property type="match status" value="1"/>
</dbReference>
<accession>A0A0S7BIC5</accession>
<dbReference type="InterPro" id="IPR036388">
    <property type="entry name" value="WH-like_DNA-bd_sf"/>
</dbReference>
<evidence type="ECO:0000256" key="3">
    <source>
        <dbReference type="ARBA" id="ARBA00011918"/>
    </source>
</evidence>
<dbReference type="NCBIfam" id="TIGR00589">
    <property type="entry name" value="ogt"/>
    <property type="match status" value="1"/>
</dbReference>
<keyword evidence="5 11" id="KW-0808">Transferase</keyword>
<dbReference type="InterPro" id="IPR008332">
    <property type="entry name" value="MethylG_MeTrfase_N"/>
</dbReference>
<dbReference type="PANTHER" id="PTHR10815:SF13">
    <property type="entry name" value="METHYLATED-DNA--PROTEIN-CYSTEINE METHYLTRANSFERASE"/>
    <property type="match status" value="1"/>
</dbReference>
<comment type="similarity">
    <text evidence="2">Belongs to the MGMT family.</text>
</comment>
<reference evidence="11" key="1">
    <citation type="submission" date="2015-07" db="EMBL/GenBank/DDBJ databases">
        <title>Draft Genome Sequences of Anaerolinea thermolimosa IMO-1, Bellilinea caldifistulae GOMI-1, Leptolinea tardivitalis YMTK-2, Levilinea saccharolytica KIBI-1,Longilinea arvoryzae KOME-1, Previously Described as Members of the Anaerolineaceae (Chloroflexi).</title>
        <authorList>
            <person name="Sekiguchi Y."/>
            <person name="Ohashi A."/>
            <person name="Matsuura N."/>
            <person name="Tourlousse M.D."/>
        </authorList>
    </citation>
    <scope>NUCLEOTIDE SEQUENCE [LARGE SCALE GENOMIC DNA]</scope>
    <source>
        <strain evidence="11">KOME-1</strain>
    </source>
</reference>
<keyword evidence="4 11" id="KW-0489">Methyltransferase</keyword>
<comment type="catalytic activity">
    <reaction evidence="1">
        <text>a 4-O-methyl-thymidine in DNA + L-cysteinyl-[protein] = a thymidine in DNA + S-methyl-L-cysteinyl-[protein]</text>
        <dbReference type="Rhea" id="RHEA:53428"/>
        <dbReference type="Rhea" id="RHEA-COMP:10131"/>
        <dbReference type="Rhea" id="RHEA-COMP:10132"/>
        <dbReference type="Rhea" id="RHEA-COMP:13555"/>
        <dbReference type="Rhea" id="RHEA-COMP:13556"/>
        <dbReference type="ChEBI" id="CHEBI:29950"/>
        <dbReference type="ChEBI" id="CHEBI:82612"/>
        <dbReference type="ChEBI" id="CHEBI:137386"/>
        <dbReference type="ChEBI" id="CHEBI:137387"/>
        <dbReference type="EC" id="2.1.1.63"/>
    </reaction>
</comment>
<dbReference type="Pfam" id="PF01035">
    <property type="entry name" value="DNA_binding_1"/>
    <property type="match status" value="1"/>
</dbReference>
<dbReference type="Pfam" id="PF02870">
    <property type="entry name" value="Methyltransf_1N"/>
    <property type="match status" value="1"/>
</dbReference>
<gene>
    <name evidence="11" type="ORF">LARV_01681</name>
</gene>
<evidence type="ECO:0000256" key="8">
    <source>
        <dbReference type="ARBA" id="ARBA00049348"/>
    </source>
</evidence>
<evidence type="ECO:0000256" key="5">
    <source>
        <dbReference type="ARBA" id="ARBA00022679"/>
    </source>
</evidence>
<dbReference type="RefSeq" id="WP_075073219.1">
    <property type="nucleotide sequence ID" value="NZ_DF967972.1"/>
</dbReference>
<dbReference type="InterPro" id="IPR036631">
    <property type="entry name" value="MGMT_N_sf"/>
</dbReference>
<evidence type="ECO:0000256" key="7">
    <source>
        <dbReference type="ARBA" id="ARBA00023204"/>
    </source>
</evidence>
<keyword evidence="12" id="KW-1185">Reference proteome</keyword>
<evidence type="ECO:0000259" key="10">
    <source>
        <dbReference type="Pfam" id="PF02870"/>
    </source>
</evidence>
<protein>
    <recommendedName>
        <fullName evidence="3">methylated-DNA--[protein]-cysteine S-methyltransferase</fullName>
        <ecNumber evidence="3">2.1.1.63</ecNumber>
    </recommendedName>
</protein>
<dbReference type="FunFam" id="1.10.10.10:FF:000214">
    <property type="entry name" value="Methylated-DNA--protein-cysteine methyltransferase"/>
    <property type="match status" value="1"/>
</dbReference>
<dbReference type="SUPFAM" id="SSF46767">
    <property type="entry name" value="Methylated DNA-protein cysteine methyltransferase, C-terminal domain"/>
    <property type="match status" value="1"/>
</dbReference>
<evidence type="ECO:0000313" key="11">
    <source>
        <dbReference type="EMBL" id="GAP13922.1"/>
    </source>
</evidence>
<dbReference type="PANTHER" id="PTHR10815">
    <property type="entry name" value="METHYLATED-DNA--PROTEIN-CYSTEINE METHYLTRANSFERASE"/>
    <property type="match status" value="1"/>
</dbReference>
<evidence type="ECO:0000259" key="9">
    <source>
        <dbReference type="Pfam" id="PF01035"/>
    </source>
</evidence>
<dbReference type="SUPFAM" id="SSF53155">
    <property type="entry name" value="Methylated DNA-protein cysteine methyltransferase domain"/>
    <property type="match status" value="1"/>
</dbReference>
<feature type="domain" description="Methylguanine DNA methyltransferase ribonuclease-like" evidence="10">
    <location>
        <begin position="18"/>
        <end position="86"/>
    </location>
</feature>
<dbReference type="GO" id="GO:0032259">
    <property type="term" value="P:methylation"/>
    <property type="evidence" value="ECO:0007669"/>
    <property type="project" value="UniProtKB-KW"/>
</dbReference>
<proteinExistence type="inferred from homology"/>
<name>A0A0S7BIC5_9CHLR</name>
<dbReference type="GO" id="GO:0006281">
    <property type="term" value="P:DNA repair"/>
    <property type="evidence" value="ECO:0007669"/>
    <property type="project" value="UniProtKB-KW"/>
</dbReference>
<dbReference type="Gene3D" id="3.30.160.70">
    <property type="entry name" value="Methylated DNA-protein cysteine methyltransferase domain"/>
    <property type="match status" value="1"/>
</dbReference>
<dbReference type="Proteomes" id="UP000055060">
    <property type="component" value="Unassembled WGS sequence"/>
</dbReference>
<evidence type="ECO:0000256" key="6">
    <source>
        <dbReference type="ARBA" id="ARBA00022763"/>
    </source>
</evidence>
<sequence length="181" mass="19633">MRMDFSTLAPLWADQLPSSPLGPLTVVVSEVGLVRLDFAALPAAIGELRPWLAPAAQIAPHHLAEALEQLDDYLGGRRREFDLTIDWRAMPEFSARALQAAAAIPCGQVLTYGELAHRLGLVNGARAVGQAMASNPIPIVLPCHRVVGADRRLHGYSGLYGIETKAWLLKLEGSTFQSQLF</sequence>
<dbReference type="STRING" id="360412.LARV_01681"/>
<evidence type="ECO:0000313" key="12">
    <source>
        <dbReference type="Proteomes" id="UP000055060"/>
    </source>
</evidence>